<gene>
    <name evidence="1" type="ORF">PHAVU_006G056000g</name>
</gene>
<dbReference type="Gramene" id="ESW18619">
    <property type="protein sequence ID" value="ESW18619"/>
    <property type="gene ID" value="PHAVU_006G056000g"/>
</dbReference>
<keyword evidence="2" id="KW-1185">Reference proteome</keyword>
<organism evidence="1 2">
    <name type="scientific">Phaseolus vulgaris</name>
    <name type="common">Kidney bean</name>
    <name type="synonym">French bean</name>
    <dbReference type="NCBI Taxonomy" id="3885"/>
    <lineage>
        <taxon>Eukaryota</taxon>
        <taxon>Viridiplantae</taxon>
        <taxon>Streptophyta</taxon>
        <taxon>Embryophyta</taxon>
        <taxon>Tracheophyta</taxon>
        <taxon>Spermatophyta</taxon>
        <taxon>Magnoliopsida</taxon>
        <taxon>eudicotyledons</taxon>
        <taxon>Gunneridae</taxon>
        <taxon>Pentapetalae</taxon>
        <taxon>rosids</taxon>
        <taxon>fabids</taxon>
        <taxon>Fabales</taxon>
        <taxon>Fabaceae</taxon>
        <taxon>Papilionoideae</taxon>
        <taxon>50 kb inversion clade</taxon>
        <taxon>NPAAA clade</taxon>
        <taxon>indigoferoid/millettioid clade</taxon>
        <taxon>Phaseoleae</taxon>
        <taxon>Phaseolus</taxon>
    </lineage>
</organism>
<evidence type="ECO:0000313" key="1">
    <source>
        <dbReference type="EMBL" id="ESW18619.1"/>
    </source>
</evidence>
<protein>
    <submittedName>
        <fullName evidence="1">Uncharacterized protein</fullName>
    </submittedName>
</protein>
<proteinExistence type="predicted"/>
<dbReference type="EMBL" id="CM002293">
    <property type="protein sequence ID" value="ESW18619.1"/>
    <property type="molecule type" value="Genomic_DNA"/>
</dbReference>
<sequence length="234" mass="26386">MGSAYSKHVGIELYKWSTSEFPQEYALVYTSLDDTSRTTTLRFSVNTDMVLCGVADHMCKYHPVRFHAKLTAIRDSNGDYRFGEVVVAQHGCEISTRKNNIPFFRYNCSESFPGNDVSLMPRMHMLDAYWDFSHSLEIGVRRNLRCYGRVECDKETGLMVGLSGPFLYKGFFIQDELGLEGQANMGAQATEKMFNMGAQFQGNGNGAKYQNCNIVMKYKAAAPKLPRGTKPSRS</sequence>
<reference evidence="2" key="1">
    <citation type="journal article" date="2014" name="Nat. Genet.">
        <title>A reference genome for common bean and genome-wide analysis of dual domestications.</title>
        <authorList>
            <person name="Schmutz J."/>
            <person name="McClean P.E."/>
            <person name="Mamidi S."/>
            <person name="Wu G.A."/>
            <person name="Cannon S.B."/>
            <person name="Grimwood J."/>
            <person name="Jenkins J."/>
            <person name="Shu S."/>
            <person name="Song Q."/>
            <person name="Chavarro C."/>
            <person name="Torres-Torres M."/>
            <person name="Geffroy V."/>
            <person name="Moghaddam S.M."/>
            <person name="Gao D."/>
            <person name="Abernathy B."/>
            <person name="Barry K."/>
            <person name="Blair M."/>
            <person name="Brick M.A."/>
            <person name="Chovatia M."/>
            <person name="Gepts P."/>
            <person name="Goodstein D.M."/>
            <person name="Gonzales M."/>
            <person name="Hellsten U."/>
            <person name="Hyten D.L."/>
            <person name="Jia G."/>
            <person name="Kelly J.D."/>
            <person name="Kudrna D."/>
            <person name="Lee R."/>
            <person name="Richard M.M."/>
            <person name="Miklas P.N."/>
            <person name="Osorno J.M."/>
            <person name="Rodrigues J."/>
            <person name="Thareau V."/>
            <person name="Urrea C.A."/>
            <person name="Wang M."/>
            <person name="Yu Y."/>
            <person name="Zhang M."/>
            <person name="Wing R.A."/>
            <person name="Cregan P.B."/>
            <person name="Rokhsar D.S."/>
            <person name="Jackson S.A."/>
        </authorList>
    </citation>
    <scope>NUCLEOTIDE SEQUENCE [LARGE SCALE GENOMIC DNA]</scope>
    <source>
        <strain evidence="2">cv. G19833</strain>
    </source>
</reference>
<accession>V7BKU4</accession>
<name>V7BKU4_PHAVU</name>
<dbReference type="OMA" id="EESAWFE"/>
<dbReference type="OrthoDB" id="1437005at2759"/>
<dbReference type="Proteomes" id="UP000000226">
    <property type="component" value="Chromosome 6"/>
</dbReference>
<evidence type="ECO:0000313" key="2">
    <source>
        <dbReference type="Proteomes" id="UP000000226"/>
    </source>
</evidence>
<dbReference type="AlphaFoldDB" id="V7BKU4"/>